<feature type="transmembrane region" description="Helical" evidence="2">
    <location>
        <begin position="211"/>
        <end position="232"/>
    </location>
</feature>
<evidence type="ECO:0000313" key="4">
    <source>
        <dbReference type="Proteomes" id="UP001500751"/>
    </source>
</evidence>
<dbReference type="Pfam" id="PF06240">
    <property type="entry name" value="COXG"/>
    <property type="match status" value="1"/>
</dbReference>
<gene>
    <name evidence="3" type="ORF">GCM10009839_75380</name>
</gene>
<dbReference type="PANTHER" id="PTHR38588:SF1">
    <property type="entry name" value="BLL0334 PROTEIN"/>
    <property type="match status" value="1"/>
</dbReference>
<dbReference type="InterPro" id="IPR010419">
    <property type="entry name" value="CO_DH_gsu"/>
</dbReference>
<name>A0ABN2V9A2_9ACTN</name>
<keyword evidence="4" id="KW-1185">Reference proteome</keyword>
<evidence type="ECO:0000313" key="3">
    <source>
        <dbReference type="EMBL" id="GAA2055600.1"/>
    </source>
</evidence>
<feature type="region of interest" description="Disordered" evidence="1">
    <location>
        <begin position="182"/>
        <end position="203"/>
    </location>
</feature>
<dbReference type="InterPro" id="IPR023393">
    <property type="entry name" value="START-like_dom_sf"/>
</dbReference>
<keyword evidence="2" id="KW-1133">Transmembrane helix</keyword>
<evidence type="ECO:0000256" key="1">
    <source>
        <dbReference type="SAM" id="MobiDB-lite"/>
    </source>
</evidence>
<dbReference type="Proteomes" id="UP001500751">
    <property type="component" value="Unassembled WGS sequence"/>
</dbReference>
<reference evidence="3 4" key="1">
    <citation type="journal article" date="2019" name="Int. J. Syst. Evol. Microbiol.">
        <title>The Global Catalogue of Microorganisms (GCM) 10K type strain sequencing project: providing services to taxonomists for standard genome sequencing and annotation.</title>
        <authorList>
            <consortium name="The Broad Institute Genomics Platform"/>
            <consortium name="The Broad Institute Genome Sequencing Center for Infectious Disease"/>
            <person name="Wu L."/>
            <person name="Ma J."/>
        </authorList>
    </citation>
    <scope>NUCLEOTIDE SEQUENCE [LARGE SCALE GENOMIC DNA]</scope>
    <source>
        <strain evidence="3 4">JCM 16014</strain>
    </source>
</reference>
<dbReference type="Gene3D" id="3.30.530.20">
    <property type="match status" value="1"/>
</dbReference>
<dbReference type="RefSeq" id="WP_344670500.1">
    <property type="nucleotide sequence ID" value="NZ_BAAAQN010000062.1"/>
</dbReference>
<keyword evidence="2" id="KW-0812">Transmembrane</keyword>
<dbReference type="EMBL" id="BAAAQN010000062">
    <property type="protein sequence ID" value="GAA2055600.1"/>
    <property type="molecule type" value="Genomic_DNA"/>
</dbReference>
<dbReference type="SUPFAM" id="SSF55961">
    <property type="entry name" value="Bet v1-like"/>
    <property type="match status" value="1"/>
</dbReference>
<evidence type="ECO:0000256" key="2">
    <source>
        <dbReference type="SAM" id="Phobius"/>
    </source>
</evidence>
<protein>
    <recommendedName>
        <fullName evidence="5">Carbon monoxide dehydrogenase subunit G</fullName>
    </recommendedName>
</protein>
<keyword evidence="2" id="KW-0472">Membrane</keyword>
<organism evidence="3 4">
    <name type="scientific">Catenulispora yoronensis</name>
    <dbReference type="NCBI Taxonomy" id="450799"/>
    <lineage>
        <taxon>Bacteria</taxon>
        <taxon>Bacillati</taxon>
        <taxon>Actinomycetota</taxon>
        <taxon>Actinomycetes</taxon>
        <taxon>Catenulisporales</taxon>
        <taxon>Catenulisporaceae</taxon>
        <taxon>Catenulispora</taxon>
    </lineage>
</organism>
<accession>A0ABN2V9A2</accession>
<proteinExistence type="predicted"/>
<sequence>MKVSGNAVLRADVGRVYDALTDPVALAAAIPGCERLELVAPDVYDMVVTVGVGSIKGTYKGRVELADRVAPHSFTLRASGAGAPGTVSAECRMLLVDEAAGRTRVEYDADAVVGGVVGGVGQRMLGGVARKLAGQFFTGMDGALVRGTAAQALAGATALVAPSAAAGAAAGSAAAPDASGYGSAQPIASPVPPGGPGLSAGGPGSPGAATILAAALAGAAAALGGVVIGWAMGRTRVRRGR</sequence>
<evidence type="ECO:0008006" key="5">
    <source>
        <dbReference type="Google" id="ProtNLM"/>
    </source>
</evidence>
<dbReference type="CDD" id="cd05018">
    <property type="entry name" value="CoxG"/>
    <property type="match status" value="1"/>
</dbReference>
<dbReference type="PANTHER" id="PTHR38588">
    <property type="entry name" value="BLL0334 PROTEIN"/>
    <property type="match status" value="1"/>
</dbReference>
<comment type="caution">
    <text evidence="3">The sequence shown here is derived from an EMBL/GenBank/DDBJ whole genome shotgun (WGS) entry which is preliminary data.</text>
</comment>